<dbReference type="Proteomes" id="UP000324800">
    <property type="component" value="Unassembled WGS sequence"/>
</dbReference>
<organism evidence="1 2">
    <name type="scientific">Streblomastix strix</name>
    <dbReference type="NCBI Taxonomy" id="222440"/>
    <lineage>
        <taxon>Eukaryota</taxon>
        <taxon>Metamonada</taxon>
        <taxon>Preaxostyla</taxon>
        <taxon>Oxymonadida</taxon>
        <taxon>Streblomastigidae</taxon>
        <taxon>Streblomastix</taxon>
    </lineage>
</organism>
<sequence>MTLDLLLISDGRERRVMYGSTEEKLTGVHNCPHCHVYITILPETNKRSIEYFNTYVEKCKSSIHEHSILLFDVPMPICHAIPSHPTIKYLMTFGLMDQFEEYRRFNNYDFKTLSDSVMKNITNQTSLLSQLSRQSVASTELHVQMQRNNIKLTFLLNQRKDIYVENVKGYFSKLEFNNLLALPPIFRNIEIENKEGVIGEYMYSQAQKHSLSMNKKDRKPTTFLNNNGQYMVFNNYYFWLHIDLGFIITDYKAIAVFEKNTAYEPFVMIMMNLRIQTMLAGPSKQQFQKLVINVSYGYDTLNSEKLDKTELLDKAHTFIAQHQPNHIGTGHISANTFAVQIRTKTATCFASLQSGVFMLDNAKYWYLNYIYNFILQKLLEFGIENEGYEFTSLGSKCYSMIVHKQNNEKQQYEFKPKITSKDIVKKRINRTLKMYDNVMCSIQVEKYALSGFNQKSIVLRNQCCCPYIKGLTAKDYQIKDQ</sequence>
<evidence type="ECO:0000313" key="1">
    <source>
        <dbReference type="EMBL" id="KAA6387907.1"/>
    </source>
</evidence>
<dbReference type="AlphaFoldDB" id="A0A5J4VZ20"/>
<name>A0A5J4VZ20_9EUKA</name>
<accession>A0A5J4VZ20</accession>
<dbReference type="EMBL" id="SNRW01004194">
    <property type="protein sequence ID" value="KAA6387907.1"/>
    <property type="molecule type" value="Genomic_DNA"/>
</dbReference>
<gene>
    <name evidence="1" type="ORF">EZS28_016567</name>
</gene>
<evidence type="ECO:0000313" key="2">
    <source>
        <dbReference type="Proteomes" id="UP000324800"/>
    </source>
</evidence>
<comment type="caution">
    <text evidence="1">The sequence shown here is derived from an EMBL/GenBank/DDBJ whole genome shotgun (WGS) entry which is preliminary data.</text>
</comment>
<reference evidence="1 2" key="1">
    <citation type="submission" date="2019-03" db="EMBL/GenBank/DDBJ databases">
        <title>Single cell metagenomics reveals metabolic interactions within the superorganism composed of flagellate Streblomastix strix and complex community of Bacteroidetes bacteria on its surface.</title>
        <authorList>
            <person name="Treitli S.C."/>
            <person name="Kolisko M."/>
            <person name="Husnik F."/>
            <person name="Keeling P."/>
            <person name="Hampl V."/>
        </authorList>
    </citation>
    <scope>NUCLEOTIDE SEQUENCE [LARGE SCALE GENOMIC DNA]</scope>
    <source>
        <strain evidence="1">ST1C</strain>
    </source>
</reference>
<proteinExistence type="predicted"/>
<protein>
    <submittedName>
        <fullName evidence="1">Uncharacterized protein</fullName>
    </submittedName>
</protein>